<dbReference type="InterPro" id="IPR050313">
    <property type="entry name" value="Carb_Metab_HTH_regulators"/>
</dbReference>
<evidence type="ECO:0000313" key="5">
    <source>
        <dbReference type="EMBL" id="REF68908.1"/>
    </source>
</evidence>
<dbReference type="InterPro" id="IPR001034">
    <property type="entry name" value="DeoR_HTH"/>
</dbReference>
<evidence type="ECO:0000256" key="1">
    <source>
        <dbReference type="ARBA" id="ARBA00023015"/>
    </source>
</evidence>
<keyword evidence="2" id="KW-0238">DNA-binding</keyword>
<dbReference type="PRINTS" id="PR00037">
    <property type="entry name" value="HTHLACR"/>
</dbReference>
<dbReference type="Pfam" id="PF00455">
    <property type="entry name" value="DeoRC"/>
    <property type="match status" value="1"/>
</dbReference>
<proteinExistence type="predicted"/>
<gene>
    <name evidence="5" type="ORF">BDD41_3991</name>
</gene>
<organism evidence="5 6">
    <name type="scientific">Paracoccus versutus</name>
    <name type="common">Thiobacillus versutus</name>
    <dbReference type="NCBI Taxonomy" id="34007"/>
    <lineage>
        <taxon>Bacteria</taxon>
        <taxon>Pseudomonadati</taxon>
        <taxon>Pseudomonadota</taxon>
        <taxon>Alphaproteobacteria</taxon>
        <taxon>Rhodobacterales</taxon>
        <taxon>Paracoccaceae</taxon>
        <taxon>Paracoccus</taxon>
    </lineage>
</organism>
<protein>
    <submittedName>
        <fullName evidence="5">DeoR family transcriptional regulator</fullName>
    </submittedName>
</protein>
<dbReference type="RefSeq" id="WP_116222778.1">
    <property type="nucleotide sequence ID" value="NZ_CP038197.1"/>
</dbReference>
<dbReference type="GO" id="GO:0003700">
    <property type="term" value="F:DNA-binding transcription factor activity"/>
    <property type="evidence" value="ECO:0007669"/>
    <property type="project" value="InterPro"/>
</dbReference>
<dbReference type="InterPro" id="IPR036390">
    <property type="entry name" value="WH_DNA-bd_sf"/>
</dbReference>
<evidence type="ECO:0000256" key="3">
    <source>
        <dbReference type="ARBA" id="ARBA00023163"/>
    </source>
</evidence>
<dbReference type="SUPFAM" id="SSF46785">
    <property type="entry name" value="Winged helix' DNA-binding domain"/>
    <property type="match status" value="1"/>
</dbReference>
<keyword evidence="3" id="KW-0804">Transcription</keyword>
<name>A0A3D9XH64_PARVE</name>
<dbReference type="SUPFAM" id="SSF100950">
    <property type="entry name" value="NagB/RpiA/CoA transferase-like"/>
    <property type="match status" value="1"/>
</dbReference>
<evidence type="ECO:0000313" key="6">
    <source>
        <dbReference type="Proteomes" id="UP000256941"/>
    </source>
</evidence>
<accession>A0A3D9XH64</accession>
<sequence>MHPTERRARIVELVQRNHSHSVDELAEALDSSRETIRRDLVALDRDGLLRRYHGGARSLTDAANFQVAEESFSVRLTRHGEAKKKLARLAATPFEPGSSLFVDTGTTTLAFAQELAPLRQCTVITNSLGIASIFGAVRDFRHKIHVLGGEFVPDAQEMLGRTTLRQIADFRAEHVVLTVGSLQVGGILDFDEREAEVAQAMIEHAQKVTVLADSSKMGQPAVFPVVPLSRIDRLVTDAPPPNDIVDALRHARVELLVATE</sequence>
<dbReference type="SMART" id="SM01134">
    <property type="entry name" value="DeoRC"/>
    <property type="match status" value="1"/>
</dbReference>
<reference evidence="5 6" key="1">
    <citation type="submission" date="2018-08" db="EMBL/GenBank/DDBJ databases">
        <title>Genomic Encyclopedia of Archaeal and Bacterial Type Strains, Phase II (KMG-II): from individual species to whole genera.</title>
        <authorList>
            <person name="Goeker M."/>
        </authorList>
    </citation>
    <scope>NUCLEOTIDE SEQUENCE [LARGE SCALE GENOMIC DNA]</scope>
    <source>
        <strain evidence="5 6">DSM 17099</strain>
    </source>
</reference>
<evidence type="ECO:0000256" key="2">
    <source>
        <dbReference type="ARBA" id="ARBA00023125"/>
    </source>
</evidence>
<comment type="caution">
    <text evidence="5">The sequence shown here is derived from an EMBL/GenBank/DDBJ whole genome shotgun (WGS) entry which is preliminary data.</text>
</comment>
<dbReference type="Pfam" id="PF08220">
    <property type="entry name" value="HTH_DeoR"/>
    <property type="match status" value="1"/>
</dbReference>
<dbReference type="EMBL" id="QTUJ01000003">
    <property type="protein sequence ID" value="REF68908.1"/>
    <property type="molecule type" value="Genomic_DNA"/>
</dbReference>
<dbReference type="InterPro" id="IPR018356">
    <property type="entry name" value="Tscrpt_reg_HTH_DeoR_CS"/>
</dbReference>
<dbReference type="PROSITE" id="PS51000">
    <property type="entry name" value="HTH_DEOR_2"/>
    <property type="match status" value="1"/>
</dbReference>
<dbReference type="Proteomes" id="UP000256941">
    <property type="component" value="Unassembled WGS sequence"/>
</dbReference>
<dbReference type="PANTHER" id="PTHR30363">
    <property type="entry name" value="HTH-TYPE TRANSCRIPTIONAL REGULATOR SRLR-RELATED"/>
    <property type="match status" value="1"/>
</dbReference>
<evidence type="ECO:0000259" key="4">
    <source>
        <dbReference type="PROSITE" id="PS51000"/>
    </source>
</evidence>
<keyword evidence="1" id="KW-0805">Transcription regulation</keyword>
<dbReference type="SMART" id="SM00420">
    <property type="entry name" value="HTH_DEOR"/>
    <property type="match status" value="1"/>
</dbReference>
<dbReference type="PANTHER" id="PTHR30363:SF44">
    <property type="entry name" value="AGA OPERON TRANSCRIPTIONAL REPRESSOR-RELATED"/>
    <property type="match status" value="1"/>
</dbReference>
<dbReference type="PROSITE" id="PS00894">
    <property type="entry name" value="HTH_DEOR_1"/>
    <property type="match status" value="1"/>
</dbReference>
<dbReference type="InterPro" id="IPR014036">
    <property type="entry name" value="DeoR-like_C"/>
</dbReference>
<dbReference type="InterPro" id="IPR037171">
    <property type="entry name" value="NagB/RpiA_transferase-like"/>
</dbReference>
<dbReference type="InterPro" id="IPR036388">
    <property type="entry name" value="WH-like_DNA-bd_sf"/>
</dbReference>
<dbReference type="AlphaFoldDB" id="A0A3D9XH64"/>
<feature type="domain" description="HTH deoR-type" evidence="4">
    <location>
        <begin position="3"/>
        <end position="58"/>
    </location>
</feature>
<dbReference type="Gene3D" id="1.10.10.10">
    <property type="entry name" value="Winged helix-like DNA-binding domain superfamily/Winged helix DNA-binding domain"/>
    <property type="match status" value="1"/>
</dbReference>
<dbReference type="GO" id="GO:0003677">
    <property type="term" value="F:DNA binding"/>
    <property type="evidence" value="ECO:0007669"/>
    <property type="project" value="UniProtKB-KW"/>
</dbReference>